<dbReference type="EMBL" id="JAUTXT010000022">
    <property type="protein sequence ID" value="KAK3674004.1"/>
    <property type="molecule type" value="Genomic_DNA"/>
</dbReference>
<evidence type="ECO:0000256" key="1">
    <source>
        <dbReference type="SAM" id="MobiDB-lite"/>
    </source>
</evidence>
<accession>A0AAE1C0K4</accession>
<proteinExistence type="predicted"/>
<evidence type="ECO:0000313" key="4">
    <source>
        <dbReference type="Proteomes" id="UP001274830"/>
    </source>
</evidence>
<feature type="region of interest" description="Disordered" evidence="1">
    <location>
        <begin position="285"/>
        <end position="636"/>
    </location>
</feature>
<comment type="caution">
    <text evidence="3">The sequence shown here is derived from an EMBL/GenBank/DDBJ whole genome shotgun (WGS) entry which is preliminary data.</text>
</comment>
<feature type="compositionally biased region" description="Polar residues" evidence="1">
    <location>
        <begin position="688"/>
        <end position="700"/>
    </location>
</feature>
<sequence>MGCGGDREKGPPEHTQKWDFITLSDFRATSIWTTLAYMWLWTMALVAVAVYAVDTFTAVNLLVFDKWSSQVDPAVPFKYSKWIFAACILLSWILCFYEWIRAIRVIKRGGVAESYMDTLAVTLQSMRGSGWGRFLVFTELTKSKKGADYVAFFVYFAFNGAVRVILAEGPRQAVNAMSLYAVFNADLLHGDVAGQHSNIEKFFLKLQALAQHDERQAIILSSMLFTLVIWMFSALSLLTALVLYLVFLWHYIPQRDGRLSVYCRRKIDRRLEKIVDHTVKAAIEEEEHKRRKAENKAELKRQKTGESASTTSLASKPKLARQPTLPQLGESPELSKDDNKLPEFALARQNTSSTVSTLPRYESRPPTRNGSQQQPTLPTLEEDRPQMPSRIPTQDSTWSHQSYESDAPLLSNAGYAGGNGRNSPAPSMPPAAFSRQGSNASFGRPMPGRTMTNGSQSSQRPFSPMSNTGPMNRPPPGARFPVRTNTGFSSNDARSVSPMTPQDGYGRPMGPPMRQNTHDSFRTAPLDRQASQASSFGPPSHRRPSYNALGSQQGSFSRLMQRQPSPPNSQAGRSYSPAPGQQDPYSQSNSYEMTSQPSHSTPYTATAGPSPGGYRAFTPAPSTDTTSPIDPAQPQLLQPKRNLTVAGGPGAAGNYFGDVRVVQQRSATAPLDPRHTTGYGDIIDNYNPADNLSPPTSAASSDFPFRATTSGPGQGLSSHPPFQHSAAFAQRHPASSIYSSYRDSDLQRPSLPDAPMPGLTRAQTASPMGMHPSGGHGGGVTSSIYSADDRPRIESQTIPGPPLVRAQTAGIGEGHGQASFGRVADMRSQEGRTSRWEMGSGNRF</sequence>
<feature type="compositionally biased region" description="Polar residues" evidence="1">
    <location>
        <begin position="305"/>
        <end position="314"/>
    </location>
</feature>
<protein>
    <submittedName>
        <fullName evidence="3">Potassium transporter</fullName>
    </submittedName>
</protein>
<keyword evidence="2" id="KW-1133">Transmembrane helix</keyword>
<feature type="compositionally biased region" description="Polar residues" evidence="1">
    <location>
        <begin position="348"/>
        <end position="357"/>
    </location>
</feature>
<feature type="transmembrane region" description="Helical" evidence="2">
    <location>
        <begin position="36"/>
        <end position="62"/>
    </location>
</feature>
<evidence type="ECO:0000313" key="3">
    <source>
        <dbReference type="EMBL" id="KAK3674004.1"/>
    </source>
</evidence>
<feature type="compositionally biased region" description="Polar residues" evidence="1">
    <location>
        <begin position="391"/>
        <end position="404"/>
    </location>
</feature>
<gene>
    <name evidence="3" type="primary">KCH1</name>
    <name evidence="3" type="ORF">LTR78_006206</name>
</gene>
<feature type="transmembrane region" description="Helical" evidence="2">
    <location>
        <begin position="82"/>
        <end position="100"/>
    </location>
</feature>
<feature type="region of interest" description="Disordered" evidence="1">
    <location>
        <begin position="811"/>
        <end position="844"/>
    </location>
</feature>
<reference evidence="3" key="1">
    <citation type="submission" date="2023-07" db="EMBL/GenBank/DDBJ databases">
        <title>Black Yeasts Isolated from many extreme environments.</title>
        <authorList>
            <person name="Coleine C."/>
            <person name="Stajich J.E."/>
            <person name="Selbmann L."/>
        </authorList>
    </citation>
    <scope>NUCLEOTIDE SEQUENCE</scope>
    <source>
        <strain evidence="3">CCFEE 5485</strain>
    </source>
</reference>
<feature type="compositionally biased region" description="Polar residues" evidence="1">
    <location>
        <begin position="450"/>
        <end position="470"/>
    </location>
</feature>
<feature type="compositionally biased region" description="Polar residues" evidence="1">
    <location>
        <begin position="707"/>
        <end position="717"/>
    </location>
</feature>
<name>A0AAE1C0K4_9PEZI</name>
<dbReference type="AlphaFoldDB" id="A0AAE1C0K4"/>
<keyword evidence="4" id="KW-1185">Reference proteome</keyword>
<organism evidence="3 4">
    <name type="scientific">Recurvomyces mirabilis</name>
    <dbReference type="NCBI Taxonomy" id="574656"/>
    <lineage>
        <taxon>Eukaryota</taxon>
        <taxon>Fungi</taxon>
        <taxon>Dikarya</taxon>
        <taxon>Ascomycota</taxon>
        <taxon>Pezizomycotina</taxon>
        <taxon>Dothideomycetes</taxon>
        <taxon>Dothideomycetidae</taxon>
        <taxon>Mycosphaerellales</taxon>
        <taxon>Teratosphaeriaceae</taxon>
        <taxon>Recurvomyces</taxon>
    </lineage>
</organism>
<dbReference type="GO" id="GO:0005886">
    <property type="term" value="C:plasma membrane"/>
    <property type="evidence" value="ECO:0007669"/>
    <property type="project" value="InterPro"/>
</dbReference>
<feature type="region of interest" description="Disordered" evidence="1">
    <location>
        <begin position="739"/>
        <end position="785"/>
    </location>
</feature>
<feature type="compositionally biased region" description="Polar residues" evidence="1">
    <location>
        <begin position="583"/>
        <end position="604"/>
    </location>
</feature>
<dbReference type="Proteomes" id="UP001274830">
    <property type="component" value="Unassembled WGS sequence"/>
</dbReference>
<feature type="region of interest" description="Disordered" evidence="1">
    <location>
        <begin position="666"/>
        <end position="722"/>
    </location>
</feature>
<feature type="compositionally biased region" description="Basic and acidic residues" evidence="1">
    <location>
        <begin position="824"/>
        <end position="835"/>
    </location>
</feature>
<keyword evidence="2" id="KW-0472">Membrane</keyword>
<dbReference type="RefSeq" id="XP_064690998.1">
    <property type="nucleotide sequence ID" value="XM_064841507.1"/>
</dbReference>
<dbReference type="PANTHER" id="PTHR36424">
    <property type="entry name" value="PHEROMONE-REGULATED MEMBRANE PROTEIN 6"/>
    <property type="match status" value="1"/>
</dbReference>
<feature type="compositionally biased region" description="Polar residues" evidence="1">
    <location>
        <begin position="483"/>
        <end position="500"/>
    </location>
</feature>
<dbReference type="Pfam" id="PF16944">
    <property type="entry name" value="KCH"/>
    <property type="match status" value="1"/>
</dbReference>
<dbReference type="PANTHER" id="PTHR36424:SF1">
    <property type="entry name" value="LOW AFFINITY K(+) TRANSPORTER 1-RELATED"/>
    <property type="match status" value="1"/>
</dbReference>
<keyword evidence="2" id="KW-0812">Transmembrane</keyword>
<dbReference type="GO" id="GO:0015079">
    <property type="term" value="F:potassium ion transmembrane transporter activity"/>
    <property type="evidence" value="ECO:0007669"/>
    <property type="project" value="InterPro"/>
</dbReference>
<dbReference type="GeneID" id="89966058"/>
<evidence type="ECO:0000256" key="2">
    <source>
        <dbReference type="SAM" id="Phobius"/>
    </source>
</evidence>
<feature type="transmembrane region" description="Helical" evidence="2">
    <location>
        <begin position="224"/>
        <end position="252"/>
    </location>
</feature>
<feature type="compositionally biased region" description="Basic and acidic residues" evidence="1">
    <location>
        <begin position="285"/>
        <end position="304"/>
    </location>
</feature>
<dbReference type="InterPro" id="IPR031606">
    <property type="entry name" value="Kch1/2"/>
</dbReference>
<feature type="compositionally biased region" description="Polar residues" evidence="1">
    <location>
        <begin position="366"/>
        <end position="377"/>
    </location>
</feature>
<feature type="compositionally biased region" description="Polar residues" evidence="1">
    <location>
        <begin position="548"/>
        <end position="573"/>
    </location>
</feature>